<dbReference type="Pfam" id="PF13523">
    <property type="entry name" value="Acetyltransf_8"/>
    <property type="match status" value="1"/>
</dbReference>
<dbReference type="SUPFAM" id="SSF55729">
    <property type="entry name" value="Acyl-CoA N-acyltransferases (Nat)"/>
    <property type="match status" value="1"/>
</dbReference>
<dbReference type="OrthoDB" id="9795206at2"/>
<dbReference type="AlphaFoldDB" id="A0A316A1I8"/>
<dbReference type="EMBL" id="UHJJ01000002">
    <property type="protein sequence ID" value="SUQ13267.1"/>
    <property type="molecule type" value="Genomic_DNA"/>
</dbReference>
<dbReference type="PANTHER" id="PTHR31438">
    <property type="entry name" value="LYSINE N-ACYLTRANSFERASE C17G9.06C-RELATED"/>
    <property type="match status" value="1"/>
</dbReference>
<sequence length="165" mass="19011">MLELRMLCDNDVLLVETWLNRAHVKRWFEVPGVCSIDDWMSEINGRNEEFQWLTHLIVMWQGNPIGFCIYYKCVDSNEDFGDLSLSGAYGIGYLIGEQSLIGKGLGKKIINLLVTKIFSFPDATRVIADPDKNNKASEKALLSNDFILFDTVRNLYIRERTKNFH</sequence>
<accession>A0A316A1I8</accession>
<keyword evidence="1" id="KW-0808">Transferase</keyword>
<dbReference type="GO" id="GO:0016410">
    <property type="term" value="F:N-acyltransferase activity"/>
    <property type="evidence" value="ECO:0007669"/>
    <property type="project" value="TreeGrafter"/>
</dbReference>
<evidence type="ECO:0000313" key="2">
    <source>
        <dbReference type="Proteomes" id="UP000254051"/>
    </source>
</evidence>
<dbReference type="Proteomes" id="UP000254051">
    <property type="component" value="Unassembled WGS sequence"/>
</dbReference>
<dbReference type="RefSeq" id="WP_109709240.1">
    <property type="nucleotide sequence ID" value="NZ_QGDS01000002.1"/>
</dbReference>
<name>A0A316A1I8_9FIRM</name>
<gene>
    <name evidence="1" type="ORF">SAMN05216529_102487</name>
</gene>
<dbReference type="PANTHER" id="PTHR31438:SF1">
    <property type="entry name" value="LYSINE N-ACYLTRANSFERASE C17G9.06C-RELATED"/>
    <property type="match status" value="1"/>
</dbReference>
<proteinExistence type="predicted"/>
<evidence type="ECO:0000313" key="1">
    <source>
        <dbReference type="EMBL" id="SUQ13267.1"/>
    </source>
</evidence>
<organism evidence="1 2">
    <name type="scientific">Faecalicatena contorta</name>
    <dbReference type="NCBI Taxonomy" id="39482"/>
    <lineage>
        <taxon>Bacteria</taxon>
        <taxon>Bacillati</taxon>
        <taxon>Bacillota</taxon>
        <taxon>Clostridia</taxon>
        <taxon>Lachnospirales</taxon>
        <taxon>Lachnospiraceae</taxon>
        <taxon>Faecalicatena</taxon>
    </lineage>
</organism>
<dbReference type="InterPro" id="IPR016181">
    <property type="entry name" value="Acyl_CoA_acyltransferase"/>
</dbReference>
<keyword evidence="2" id="KW-1185">Reference proteome</keyword>
<protein>
    <submittedName>
        <fullName evidence="1">Protein N-acetyltransferase, RimJ/RimL family</fullName>
    </submittedName>
</protein>
<reference evidence="2" key="1">
    <citation type="submission" date="2017-07" db="EMBL/GenBank/DDBJ databases">
        <authorList>
            <person name="Varghese N."/>
            <person name="Submissions S."/>
        </authorList>
    </citation>
    <scope>NUCLEOTIDE SEQUENCE [LARGE SCALE GENOMIC DNA]</scope>
    <source>
        <strain evidence="2">NLAE-zl-C134</strain>
    </source>
</reference>
<dbReference type="Gene3D" id="3.40.630.30">
    <property type="match status" value="1"/>
</dbReference>